<organism evidence="3 4">
    <name type="scientific">Mycolicibacterium fluoranthenivorans</name>
    <dbReference type="NCBI Taxonomy" id="258505"/>
    <lineage>
        <taxon>Bacteria</taxon>
        <taxon>Bacillati</taxon>
        <taxon>Actinomycetota</taxon>
        <taxon>Actinomycetes</taxon>
        <taxon>Mycobacteriales</taxon>
        <taxon>Mycobacteriaceae</taxon>
        <taxon>Mycolicibacterium</taxon>
    </lineage>
</organism>
<sequence>MGPLALFGERWTERDVPDQTGRIAIVTGANTGLGFETARVLAGRGARVVIAVRDTAKGEASAARITGDVTVQKLDLGSLASVREAAEQLGTRFEKIDLLINNAGVMYPPKQTTADGFELQFGTNHLGAFALTGLLLDRLLPVAGSRVVAVASIAHRIQAGIHFDDLQWERSYNRVAAYGQSKLANLLFTYELQRRLSSHHNPTIAVAAHPGVSNTELMRHTPGNGLPGFSTLSGLVTNSPAVGALATLRAATDPAVRGAQYYGPSLPVASFGLVGYPELVTSSAQSHDADLQRRLWAVSEELTGVTFPV</sequence>
<dbReference type="NCBIfam" id="NF004846">
    <property type="entry name" value="PRK06197.1"/>
    <property type="match status" value="1"/>
</dbReference>
<gene>
    <name evidence="3" type="ORF">SAMN02799620_03421</name>
</gene>
<reference evidence="4" key="1">
    <citation type="submission" date="2016-10" db="EMBL/GenBank/DDBJ databases">
        <authorList>
            <person name="Varghese N."/>
            <person name="Submissions S."/>
        </authorList>
    </citation>
    <scope>NUCLEOTIDE SEQUENCE [LARGE SCALE GENOMIC DNA]</scope>
    <source>
        <strain evidence="4">UNC267MFSha1.1M11</strain>
    </source>
</reference>
<dbReference type="InterPro" id="IPR002347">
    <property type="entry name" value="SDR_fam"/>
</dbReference>
<dbReference type="CDD" id="cd05327">
    <property type="entry name" value="retinol-DH_like_SDR_c_like"/>
    <property type="match status" value="1"/>
</dbReference>
<evidence type="ECO:0000313" key="3">
    <source>
        <dbReference type="EMBL" id="SCX22921.1"/>
    </source>
</evidence>
<name>A0A1G4WH87_9MYCO</name>
<dbReference type="AlphaFoldDB" id="A0A1G4WH87"/>
<dbReference type="PANTHER" id="PTHR43157:SF31">
    <property type="entry name" value="PHOSPHATIDYLINOSITOL-GLYCAN BIOSYNTHESIS CLASS F PROTEIN"/>
    <property type="match status" value="1"/>
</dbReference>
<dbReference type="Gene3D" id="3.40.50.720">
    <property type="entry name" value="NAD(P)-binding Rossmann-like Domain"/>
    <property type="match status" value="1"/>
</dbReference>
<dbReference type="EMBL" id="FMUB01000006">
    <property type="protein sequence ID" value="SCX22921.1"/>
    <property type="molecule type" value="Genomic_DNA"/>
</dbReference>
<dbReference type="PANTHER" id="PTHR43157">
    <property type="entry name" value="PHOSPHATIDYLINOSITOL-GLYCAN BIOSYNTHESIS CLASS F PROTEIN-RELATED"/>
    <property type="match status" value="1"/>
</dbReference>
<protein>
    <submittedName>
        <fullName evidence="3">NAD(P)-dependent dehydrogenase, short-chain alcohol dehydrogenase family</fullName>
    </submittedName>
</protein>
<dbReference type="STRING" id="1502745.SAMN02799620_03421"/>
<dbReference type="PRINTS" id="PR00081">
    <property type="entry name" value="GDHRDH"/>
</dbReference>
<evidence type="ECO:0000256" key="2">
    <source>
        <dbReference type="RuleBase" id="RU000363"/>
    </source>
</evidence>
<dbReference type="PRINTS" id="PR00080">
    <property type="entry name" value="SDRFAMILY"/>
</dbReference>
<dbReference type="RefSeq" id="WP_090359020.1">
    <property type="nucleotide sequence ID" value="NZ_FMUB01000006.1"/>
</dbReference>
<accession>A0A1G4WH87</accession>
<keyword evidence="1" id="KW-0560">Oxidoreductase</keyword>
<dbReference type="InterPro" id="IPR036291">
    <property type="entry name" value="NAD(P)-bd_dom_sf"/>
</dbReference>
<proteinExistence type="inferred from homology"/>
<evidence type="ECO:0000256" key="1">
    <source>
        <dbReference type="ARBA" id="ARBA00023002"/>
    </source>
</evidence>
<dbReference type="GO" id="GO:0016491">
    <property type="term" value="F:oxidoreductase activity"/>
    <property type="evidence" value="ECO:0007669"/>
    <property type="project" value="UniProtKB-KW"/>
</dbReference>
<dbReference type="Proteomes" id="UP000199707">
    <property type="component" value="Unassembled WGS sequence"/>
</dbReference>
<dbReference type="Pfam" id="PF00106">
    <property type="entry name" value="adh_short"/>
    <property type="match status" value="1"/>
</dbReference>
<comment type="similarity">
    <text evidence="2">Belongs to the short-chain dehydrogenases/reductases (SDR) family.</text>
</comment>
<dbReference type="SUPFAM" id="SSF51735">
    <property type="entry name" value="NAD(P)-binding Rossmann-fold domains"/>
    <property type="match status" value="1"/>
</dbReference>
<evidence type="ECO:0000313" key="4">
    <source>
        <dbReference type="Proteomes" id="UP000199707"/>
    </source>
</evidence>